<name>A0A0F9TDQ0_9ZZZZ</name>
<keyword evidence="1" id="KW-1133">Transmembrane helix</keyword>
<dbReference type="AlphaFoldDB" id="A0A0F9TDQ0"/>
<feature type="transmembrane region" description="Helical" evidence="1">
    <location>
        <begin position="61"/>
        <end position="88"/>
    </location>
</feature>
<keyword evidence="1" id="KW-0472">Membrane</keyword>
<comment type="caution">
    <text evidence="2">The sequence shown here is derived from an EMBL/GenBank/DDBJ whole genome shotgun (WGS) entry which is preliminary data.</text>
</comment>
<proteinExistence type="predicted"/>
<dbReference type="EMBL" id="LAZR01001754">
    <property type="protein sequence ID" value="KKN39613.1"/>
    <property type="molecule type" value="Genomic_DNA"/>
</dbReference>
<evidence type="ECO:0000313" key="2">
    <source>
        <dbReference type="EMBL" id="KKN39613.1"/>
    </source>
</evidence>
<feature type="transmembrane region" description="Helical" evidence="1">
    <location>
        <begin position="127"/>
        <end position="146"/>
    </location>
</feature>
<protein>
    <submittedName>
        <fullName evidence="2">Uncharacterized protein</fullName>
    </submittedName>
</protein>
<keyword evidence="1" id="KW-0812">Transmembrane</keyword>
<evidence type="ECO:0000256" key="1">
    <source>
        <dbReference type="SAM" id="Phobius"/>
    </source>
</evidence>
<accession>A0A0F9TDQ0</accession>
<organism evidence="2">
    <name type="scientific">marine sediment metagenome</name>
    <dbReference type="NCBI Taxonomy" id="412755"/>
    <lineage>
        <taxon>unclassified sequences</taxon>
        <taxon>metagenomes</taxon>
        <taxon>ecological metagenomes</taxon>
    </lineage>
</organism>
<sequence length="147" mass="17412">MNIMKYKNHFLITTLFFILLWLIIPEVQITEIIFPSILSTFPDIDRQFKVLGHRSALTHSIIIPFIVYLFNPYMNYLLIMLSVAMHGLCDIRLQPKKQVGYYTIKWFGMKSTGRYTYKNLNGGYSTLWLSINFWIAFIQFIIIVVIF</sequence>
<gene>
    <name evidence="2" type="ORF">LCGC14_0741870</name>
</gene>
<reference evidence="2" key="1">
    <citation type="journal article" date="2015" name="Nature">
        <title>Complex archaea that bridge the gap between prokaryotes and eukaryotes.</title>
        <authorList>
            <person name="Spang A."/>
            <person name="Saw J.H."/>
            <person name="Jorgensen S.L."/>
            <person name="Zaremba-Niedzwiedzka K."/>
            <person name="Martijn J."/>
            <person name="Lind A.E."/>
            <person name="van Eijk R."/>
            <person name="Schleper C."/>
            <person name="Guy L."/>
            <person name="Ettema T.J."/>
        </authorList>
    </citation>
    <scope>NUCLEOTIDE SEQUENCE</scope>
</reference>